<sequence>MTPEDGLAGFTRAWAKALAGTSYVPMTRAARHQFLYRLAERLSAALTVEPFTATPGYDIGTELVAADFAAPEALGRTIEVIDSRLLTDLNITGADARHRLAALIGSLAAGYSWMLHDRTLDEQEAIRCAALITREQAEQALRESEARFRHAALHDPLTGLPNRAKFTERLSLIFAESGPDARLGVCFVDLDAFKAVNDSLGHYIGDQLLAAAGARLARFAAEFGHLVARLGGDEFVVLVEDTNCVEDAIKVADRVMALLCEPFRIECRDLAMSASVGVVERTVADTDPSDLMRAADITLHWAKADGKARWRVFDPKRNARDIARYTLAAAMPGALERGEFGLVYQPIVDLTDGRINGVEALARWHRPEPDGTLAPDHFINLAEDSGLIIPLGLRLMEQACEQAASWSDVAAPAPFVSVNLAVRQIRHPDLVADITGVLGRTGLPPERLQLEITESAAMDNDDETAAPLGELANLGLRLAIDDFGTGYSNLAYLRELPVHGLKLAGPFVRRLRADAPTDPTDRAILTALVALGHTLGMTVTAEGVETAAQAAELRAIGCDMAQGWHFGRPVAAIEEAINQPHPVDGRLHRPDRAAAVRPAFRRLASI</sequence>
<dbReference type="Proteomes" id="UP001500620">
    <property type="component" value="Unassembled WGS sequence"/>
</dbReference>
<dbReference type="Gene3D" id="3.30.70.270">
    <property type="match status" value="1"/>
</dbReference>
<proteinExistence type="predicted"/>
<dbReference type="Gene3D" id="3.20.20.450">
    <property type="entry name" value="EAL domain"/>
    <property type="match status" value="1"/>
</dbReference>
<dbReference type="PROSITE" id="PS50883">
    <property type="entry name" value="EAL"/>
    <property type="match status" value="1"/>
</dbReference>
<dbReference type="CDD" id="cd01949">
    <property type="entry name" value="GGDEF"/>
    <property type="match status" value="1"/>
</dbReference>
<evidence type="ECO:0000313" key="3">
    <source>
        <dbReference type="EMBL" id="GAA4263505.1"/>
    </source>
</evidence>
<gene>
    <name evidence="3" type="ORF">GCM10022255_108660</name>
</gene>
<organism evidence="3 4">
    <name type="scientific">Dactylosporangium darangshiense</name>
    <dbReference type="NCBI Taxonomy" id="579108"/>
    <lineage>
        <taxon>Bacteria</taxon>
        <taxon>Bacillati</taxon>
        <taxon>Actinomycetota</taxon>
        <taxon>Actinomycetes</taxon>
        <taxon>Micromonosporales</taxon>
        <taxon>Micromonosporaceae</taxon>
        <taxon>Dactylosporangium</taxon>
    </lineage>
</organism>
<dbReference type="SMART" id="SM00267">
    <property type="entry name" value="GGDEF"/>
    <property type="match status" value="1"/>
</dbReference>
<dbReference type="InterPro" id="IPR043128">
    <property type="entry name" value="Rev_trsase/Diguanyl_cyclase"/>
</dbReference>
<evidence type="ECO:0000313" key="4">
    <source>
        <dbReference type="Proteomes" id="UP001500620"/>
    </source>
</evidence>
<dbReference type="EMBL" id="BAABAT010000071">
    <property type="protein sequence ID" value="GAA4263505.1"/>
    <property type="molecule type" value="Genomic_DNA"/>
</dbReference>
<evidence type="ECO:0000259" key="2">
    <source>
        <dbReference type="PROSITE" id="PS50887"/>
    </source>
</evidence>
<name>A0ABP8DTZ6_9ACTN</name>
<dbReference type="NCBIfam" id="TIGR00254">
    <property type="entry name" value="GGDEF"/>
    <property type="match status" value="1"/>
</dbReference>
<dbReference type="PANTHER" id="PTHR33121">
    <property type="entry name" value="CYCLIC DI-GMP PHOSPHODIESTERASE PDEF"/>
    <property type="match status" value="1"/>
</dbReference>
<dbReference type="InterPro" id="IPR000160">
    <property type="entry name" value="GGDEF_dom"/>
</dbReference>
<dbReference type="RefSeq" id="WP_345142970.1">
    <property type="nucleotide sequence ID" value="NZ_BAABAT010000071.1"/>
</dbReference>
<dbReference type="SUPFAM" id="SSF55073">
    <property type="entry name" value="Nucleotide cyclase"/>
    <property type="match status" value="1"/>
</dbReference>
<feature type="domain" description="EAL" evidence="1">
    <location>
        <begin position="324"/>
        <end position="583"/>
    </location>
</feature>
<dbReference type="InterPro" id="IPR035919">
    <property type="entry name" value="EAL_sf"/>
</dbReference>
<protein>
    <recommendedName>
        <fullName evidence="5">Diguanylate cyclase/phosphodiesterase</fullName>
    </recommendedName>
</protein>
<dbReference type="SUPFAM" id="SSF141868">
    <property type="entry name" value="EAL domain-like"/>
    <property type="match status" value="1"/>
</dbReference>
<dbReference type="InterPro" id="IPR029787">
    <property type="entry name" value="Nucleotide_cyclase"/>
</dbReference>
<dbReference type="SMART" id="SM00052">
    <property type="entry name" value="EAL"/>
    <property type="match status" value="1"/>
</dbReference>
<evidence type="ECO:0000259" key="1">
    <source>
        <dbReference type="PROSITE" id="PS50883"/>
    </source>
</evidence>
<feature type="domain" description="GGDEF" evidence="2">
    <location>
        <begin position="181"/>
        <end position="315"/>
    </location>
</feature>
<dbReference type="InterPro" id="IPR050706">
    <property type="entry name" value="Cyclic-di-GMP_PDE-like"/>
</dbReference>
<evidence type="ECO:0008006" key="5">
    <source>
        <dbReference type="Google" id="ProtNLM"/>
    </source>
</evidence>
<dbReference type="CDD" id="cd01948">
    <property type="entry name" value="EAL"/>
    <property type="match status" value="1"/>
</dbReference>
<keyword evidence="4" id="KW-1185">Reference proteome</keyword>
<dbReference type="Pfam" id="PF00990">
    <property type="entry name" value="GGDEF"/>
    <property type="match status" value="1"/>
</dbReference>
<reference evidence="4" key="1">
    <citation type="journal article" date="2019" name="Int. J. Syst. Evol. Microbiol.">
        <title>The Global Catalogue of Microorganisms (GCM) 10K type strain sequencing project: providing services to taxonomists for standard genome sequencing and annotation.</title>
        <authorList>
            <consortium name="The Broad Institute Genomics Platform"/>
            <consortium name="The Broad Institute Genome Sequencing Center for Infectious Disease"/>
            <person name="Wu L."/>
            <person name="Ma J."/>
        </authorList>
    </citation>
    <scope>NUCLEOTIDE SEQUENCE [LARGE SCALE GENOMIC DNA]</scope>
    <source>
        <strain evidence="4">JCM 17441</strain>
    </source>
</reference>
<accession>A0ABP8DTZ6</accession>
<dbReference type="PANTHER" id="PTHR33121:SF70">
    <property type="entry name" value="SIGNALING PROTEIN YKOW"/>
    <property type="match status" value="1"/>
</dbReference>
<dbReference type="PROSITE" id="PS50887">
    <property type="entry name" value="GGDEF"/>
    <property type="match status" value="1"/>
</dbReference>
<dbReference type="Pfam" id="PF00563">
    <property type="entry name" value="EAL"/>
    <property type="match status" value="1"/>
</dbReference>
<dbReference type="InterPro" id="IPR001633">
    <property type="entry name" value="EAL_dom"/>
</dbReference>
<comment type="caution">
    <text evidence="3">The sequence shown here is derived from an EMBL/GenBank/DDBJ whole genome shotgun (WGS) entry which is preliminary data.</text>
</comment>